<dbReference type="Gene3D" id="3.30.1310.20">
    <property type="entry name" value="PRTase-like"/>
    <property type="match status" value="1"/>
</dbReference>
<dbReference type="STRING" id="1391654.AKJ09_04993"/>
<feature type="domain" description="Dienelactone hydrolase" evidence="2">
    <location>
        <begin position="278"/>
        <end position="401"/>
    </location>
</feature>
<keyword evidence="3" id="KW-0489">Methyltransferase</keyword>
<dbReference type="InterPro" id="IPR029058">
    <property type="entry name" value="AB_hydrolase_fold"/>
</dbReference>
<dbReference type="SUPFAM" id="SSF53474">
    <property type="entry name" value="alpha/beta-Hydrolases"/>
    <property type="match status" value="1"/>
</dbReference>
<name>A0A0K1PYV4_9BACT</name>
<proteinExistence type="predicted"/>
<accession>A0A0K1PYV4</accession>
<evidence type="ECO:0000259" key="1">
    <source>
        <dbReference type="Pfam" id="PF00156"/>
    </source>
</evidence>
<organism evidence="3 4">
    <name type="scientific">Labilithrix luteola</name>
    <dbReference type="NCBI Taxonomy" id="1391654"/>
    <lineage>
        <taxon>Bacteria</taxon>
        <taxon>Pseudomonadati</taxon>
        <taxon>Myxococcota</taxon>
        <taxon>Polyangia</taxon>
        <taxon>Polyangiales</taxon>
        <taxon>Labilitrichaceae</taxon>
        <taxon>Labilithrix</taxon>
    </lineage>
</organism>
<sequence>MPVAYEIARALEAPLDVCVVRKIGAPIQPELGIGAVSEEGALHVDRGTMRQVGVSEEELADLIAEKRAEVDERVQTFRRGAPPLDVTGRTVIVVDDGVATGGTARAALQALRARGAGRVVLAVPVGASDSLDELASVADEIVCPHPEAFFMAVGLWYEDFTTTTDDDVVELLDHARAERERTGAPRMKSERVRVPVDRDVRIPLGKEVLEGRLTIPGDARGLVLFAHGSGSSRHSPRNQRVAAELRRSGLGTLLLDLLTLEEERIDAETMHLRFDIGLLAARLVVATDWVREQSETEERRLGYFGASTGAAAALVAAAERPGIVHAVVSRGGRPDLAEASLASVRAPTLLLVGGFDVQVLQLNREAFEQLACVKELEIVPGATHLFEEPGALEHVAQSAARWFVRHMGASALEAAG</sequence>
<dbReference type="AlphaFoldDB" id="A0A0K1PYV4"/>
<gene>
    <name evidence="3" type="ORF">AKJ09_04993</name>
</gene>
<evidence type="ECO:0000313" key="3">
    <source>
        <dbReference type="EMBL" id="AKU98329.1"/>
    </source>
</evidence>
<dbReference type="Pfam" id="PF00156">
    <property type="entry name" value="Pribosyltran"/>
    <property type="match status" value="1"/>
</dbReference>
<dbReference type="CDD" id="cd06223">
    <property type="entry name" value="PRTases_typeI"/>
    <property type="match status" value="1"/>
</dbReference>
<dbReference type="Pfam" id="PF01738">
    <property type="entry name" value="DLH"/>
    <property type="match status" value="1"/>
</dbReference>
<dbReference type="EMBL" id="CP012333">
    <property type="protein sequence ID" value="AKU98329.1"/>
    <property type="molecule type" value="Genomic_DNA"/>
</dbReference>
<feature type="domain" description="Phosphoribosyltransferase" evidence="1">
    <location>
        <begin position="4"/>
        <end position="136"/>
    </location>
</feature>
<dbReference type="GO" id="GO:0032259">
    <property type="term" value="P:methylation"/>
    <property type="evidence" value="ECO:0007669"/>
    <property type="project" value="UniProtKB-KW"/>
</dbReference>
<dbReference type="Gene3D" id="3.40.50.1820">
    <property type="entry name" value="alpha/beta hydrolase"/>
    <property type="match status" value="1"/>
</dbReference>
<keyword evidence="4" id="KW-1185">Reference proteome</keyword>
<dbReference type="Proteomes" id="UP000064967">
    <property type="component" value="Chromosome"/>
</dbReference>
<dbReference type="InterPro" id="IPR029057">
    <property type="entry name" value="PRTase-like"/>
</dbReference>
<evidence type="ECO:0000313" key="4">
    <source>
        <dbReference type="Proteomes" id="UP000064967"/>
    </source>
</evidence>
<dbReference type="Gene3D" id="3.40.50.2020">
    <property type="match status" value="1"/>
</dbReference>
<evidence type="ECO:0000259" key="2">
    <source>
        <dbReference type="Pfam" id="PF01738"/>
    </source>
</evidence>
<dbReference type="GO" id="GO:0016787">
    <property type="term" value="F:hydrolase activity"/>
    <property type="evidence" value="ECO:0007669"/>
    <property type="project" value="InterPro"/>
</dbReference>
<keyword evidence="3" id="KW-0808">Transferase</keyword>
<dbReference type="InterPro" id="IPR000836">
    <property type="entry name" value="PRTase_dom"/>
</dbReference>
<dbReference type="GO" id="GO:0008168">
    <property type="term" value="F:methyltransferase activity"/>
    <property type="evidence" value="ECO:0007669"/>
    <property type="project" value="UniProtKB-KW"/>
</dbReference>
<dbReference type="KEGG" id="llu:AKJ09_04993"/>
<dbReference type="SUPFAM" id="SSF53271">
    <property type="entry name" value="PRTase-like"/>
    <property type="match status" value="1"/>
</dbReference>
<protein>
    <submittedName>
        <fullName evidence="3">Protein-L-isoaspartate O-methyltransferase</fullName>
    </submittedName>
</protein>
<reference evidence="3 4" key="1">
    <citation type="submission" date="2015-08" db="EMBL/GenBank/DDBJ databases">
        <authorList>
            <person name="Babu N.S."/>
            <person name="Beckwith C.J."/>
            <person name="Beseler K.G."/>
            <person name="Brison A."/>
            <person name="Carone J.V."/>
            <person name="Caskin T.P."/>
            <person name="Diamond M."/>
            <person name="Durham M.E."/>
            <person name="Foxe J.M."/>
            <person name="Go M."/>
            <person name="Henderson B.A."/>
            <person name="Jones I.B."/>
            <person name="McGettigan J.A."/>
            <person name="Micheletti S.J."/>
            <person name="Nasrallah M.E."/>
            <person name="Ortiz D."/>
            <person name="Piller C.R."/>
            <person name="Privatt S.R."/>
            <person name="Schneider S.L."/>
            <person name="Sharp S."/>
            <person name="Smith T.C."/>
            <person name="Stanton J.D."/>
            <person name="Ullery H.E."/>
            <person name="Wilson R.J."/>
            <person name="Serrano M.G."/>
            <person name="Buck G."/>
            <person name="Lee V."/>
            <person name="Wang Y."/>
            <person name="Carvalho R."/>
            <person name="Voegtly L."/>
            <person name="Shi R."/>
            <person name="Duckworth R."/>
            <person name="Johnson A."/>
            <person name="Loviza R."/>
            <person name="Walstead R."/>
            <person name="Shah Z."/>
            <person name="Kiflezghi M."/>
            <person name="Wade K."/>
            <person name="Ball S.L."/>
            <person name="Bradley K.W."/>
            <person name="Asai D.J."/>
            <person name="Bowman C.A."/>
            <person name="Russell D.A."/>
            <person name="Pope W.H."/>
            <person name="Jacobs-Sera D."/>
            <person name="Hendrix R.W."/>
            <person name="Hatfull G.F."/>
        </authorList>
    </citation>
    <scope>NUCLEOTIDE SEQUENCE [LARGE SCALE GENOMIC DNA]</scope>
    <source>
        <strain evidence="3 4">DSM 27648</strain>
    </source>
</reference>
<dbReference type="InterPro" id="IPR002925">
    <property type="entry name" value="Dienelactn_hydro"/>
</dbReference>